<dbReference type="OrthoDB" id="9816572at2"/>
<comment type="function">
    <text evidence="8 10 11">Involved in peptidoglycan biosynthesis. Transports lipid-linked peptidoglycan precursors from the inner to the outer leaflet of the cytoplasmic membrane.</text>
</comment>
<evidence type="ECO:0000256" key="3">
    <source>
        <dbReference type="ARBA" id="ARBA00022692"/>
    </source>
</evidence>
<keyword evidence="10" id="KW-0997">Cell inner membrane</keyword>
<dbReference type="PANTHER" id="PTHR47019">
    <property type="entry name" value="LIPID II FLIPPASE MURJ"/>
    <property type="match status" value="1"/>
</dbReference>
<feature type="transmembrane region" description="Helical" evidence="10">
    <location>
        <begin position="333"/>
        <end position="356"/>
    </location>
</feature>
<gene>
    <name evidence="12" type="primary">mviN</name>
    <name evidence="10" type="synonym">murJ</name>
    <name evidence="12" type="ORF">CKF54_06090</name>
</gene>
<protein>
    <recommendedName>
        <fullName evidence="10">Probable lipid II flippase MurJ</fullName>
    </recommendedName>
</protein>
<sequence>MSKSFSYHLSMKKANNLLKSGLIFSSFTLFSRILGFIRDMVTANLLGSASDIFVFAQRIPNLFRRLFAEGSFSQAFVPILSQYYQEDDKKQMRELIASSFGWLSLITLTITIIGVLGSGWLTIALANGWYQDYLTNTSDKFVQASFLLKITFPYLFFISLVALSGAILNVVGKVALFSFTPVILNISLIVCALVLPQHLGGDVNLALALGTFIGGLVQLLIQIPFLHRLGFLVLPNLRISEGVRTLFRRMVPTLIGASGSQINMLVSTVVASFFVAGSMSWLYYAERLIELPLGIFGVAISTILLPTLSRKASLLTKENNLENKQAFDAAMNWGVRIIFLVALPAMMGLIFLSKYIIDLLFLHGRFNYHDLEMTTVALICFSFAVLPSMLTKSLTNVFYAYGNTKTPMYVSLLTICLNIILNLIALKIDFWFLALSTSIAAGVNMLIIYYLLASRGFYALDRLAWLTLLRAIFASIILSLVLFYLPSDYSLWTSNSLIYKLITLAFYGVSAIAAYLVVLFILGFRFRHLKYVEVIRN</sequence>
<feature type="transmembrane region" description="Helical" evidence="10">
    <location>
        <begin position="20"/>
        <end position="37"/>
    </location>
</feature>
<dbReference type="Pfam" id="PF03023">
    <property type="entry name" value="MurJ"/>
    <property type="match status" value="1"/>
</dbReference>
<evidence type="ECO:0000313" key="12">
    <source>
        <dbReference type="EMBL" id="RIY31809.1"/>
    </source>
</evidence>
<accession>A0A3A1Y3D0</accession>
<feature type="transmembrane region" description="Helical" evidence="10">
    <location>
        <begin position="376"/>
        <end position="401"/>
    </location>
</feature>
<evidence type="ECO:0000256" key="2">
    <source>
        <dbReference type="ARBA" id="ARBA00022475"/>
    </source>
</evidence>
<keyword evidence="4 10" id="KW-0133">Cell shape</keyword>
<dbReference type="GO" id="GO:0009252">
    <property type="term" value="P:peptidoglycan biosynthetic process"/>
    <property type="evidence" value="ECO:0007669"/>
    <property type="project" value="UniProtKB-UniRule"/>
</dbReference>
<dbReference type="GO" id="GO:0071555">
    <property type="term" value="P:cell wall organization"/>
    <property type="evidence" value="ECO:0007669"/>
    <property type="project" value="UniProtKB-UniRule"/>
</dbReference>
<dbReference type="PIRSF" id="PIRSF002869">
    <property type="entry name" value="MviN"/>
    <property type="match status" value="1"/>
</dbReference>
<evidence type="ECO:0000256" key="7">
    <source>
        <dbReference type="ARBA" id="ARBA00023136"/>
    </source>
</evidence>
<dbReference type="GO" id="GO:0034204">
    <property type="term" value="P:lipid translocation"/>
    <property type="evidence" value="ECO:0007669"/>
    <property type="project" value="TreeGrafter"/>
</dbReference>
<dbReference type="CDD" id="cd13123">
    <property type="entry name" value="MATE_MurJ_like"/>
    <property type="match status" value="1"/>
</dbReference>
<comment type="similarity">
    <text evidence="9 10 11">Belongs to the MurJ/MviN family.</text>
</comment>
<dbReference type="InterPro" id="IPR004268">
    <property type="entry name" value="MurJ"/>
</dbReference>
<keyword evidence="3 10" id="KW-0812">Transmembrane</keyword>
<dbReference type="PRINTS" id="PR01806">
    <property type="entry name" value="VIRFACTRMVIN"/>
</dbReference>
<evidence type="ECO:0000256" key="8">
    <source>
        <dbReference type="ARBA" id="ARBA00060041"/>
    </source>
</evidence>
<keyword evidence="10 11" id="KW-0961">Cell wall biogenesis/degradation</keyword>
<keyword evidence="7 10" id="KW-0472">Membrane</keyword>
<comment type="pathway">
    <text evidence="10">Cell wall biogenesis; peptidoglycan biosynthesis.</text>
</comment>
<dbReference type="GO" id="GO:0008360">
    <property type="term" value="P:regulation of cell shape"/>
    <property type="evidence" value="ECO:0007669"/>
    <property type="project" value="UniProtKB-UniRule"/>
</dbReference>
<evidence type="ECO:0000256" key="9">
    <source>
        <dbReference type="ARBA" id="ARBA00061532"/>
    </source>
</evidence>
<proteinExistence type="inferred from homology"/>
<dbReference type="UniPathway" id="UPA00219"/>
<evidence type="ECO:0000256" key="1">
    <source>
        <dbReference type="ARBA" id="ARBA00004651"/>
    </source>
</evidence>
<reference evidence="12 13" key="1">
    <citation type="submission" date="2017-08" db="EMBL/GenBank/DDBJ databases">
        <title>Reclassification of Bisgaard taxon 37 and 44.</title>
        <authorList>
            <person name="Christensen H."/>
        </authorList>
    </citation>
    <scope>NUCLEOTIDE SEQUENCE [LARGE SCALE GENOMIC DNA]</scope>
    <source>
        <strain evidence="12 13">B96_3</strain>
    </source>
</reference>
<comment type="caution">
    <text evidence="12">The sequence shown here is derived from an EMBL/GenBank/DDBJ whole genome shotgun (WGS) entry which is preliminary data.</text>
</comment>
<dbReference type="EMBL" id="NRHC01000078">
    <property type="protein sequence ID" value="RIY31809.1"/>
    <property type="molecule type" value="Genomic_DNA"/>
</dbReference>
<dbReference type="AlphaFoldDB" id="A0A3A1Y3D0"/>
<evidence type="ECO:0000256" key="10">
    <source>
        <dbReference type="HAMAP-Rule" id="MF_02078"/>
    </source>
</evidence>
<dbReference type="HAMAP" id="MF_02078">
    <property type="entry name" value="MurJ_MviN"/>
    <property type="match status" value="1"/>
</dbReference>
<dbReference type="NCBIfam" id="TIGR01695">
    <property type="entry name" value="murJ_mviN"/>
    <property type="match status" value="1"/>
</dbReference>
<feature type="transmembrane region" description="Helical" evidence="10">
    <location>
        <begin position="207"/>
        <end position="234"/>
    </location>
</feature>
<dbReference type="GO" id="GO:0015648">
    <property type="term" value="F:lipid-linked peptidoglycan transporter activity"/>
    <property type="evidence" value="ECO:0007669"/>
    <property type="project" value="UniProtKB-UniRule"/>
</dbReference>
<comment type="subcellular location">
    <subcellularLocation>
        <location evidence="10">Cell inner membrane</location>
        <topology evidence="10">Multi-pass membrane protein</topology>
    </subcellularLocation>
    <subcellularLocation>
        <location evidence="1">Cell membrane</location>
        <topology evidence="1">Multi-pass membrane protein</topology>
    </subcellularLocation>
</comment>
<feature type="transmembrane region" description="Helical" evidence="10">
    <location>
        <begin position="254"/>
        <end position="276"/>
    </location>
</feature>
<dbReference type="InterPro" id="IPR051050">
    <property type="entry name" value="Lipid_II_flippase_MurJ/MviN"/>
</dbReference>
<feature type="transmembrane region" description="Helical" evidence="10">
    <location>
        <begin position="146"/>
        <end position="168"/>
    </location>
</feature>
<feature type="transmembrane region" description="Helical" evidence="10">
    <location>
        <begin position="431"/>
        <end position="452"/>
    </location>
</feature>
<evidence type="ECO:0000256" key="11">
    <source>
        <dbReference type="PIRNR" id="PIRNR002869"/>
    </source>
</evidence>
<feature type="transmembrane region" description="Helical" evidence="10">
    <location>
        <begin position="175"/>
        <end position="195"/>
    </location>
</feature>
<keyword evidence="5 10" id="KW-0573">Peptidoglycan synthesis</keyword>
<feature type="transmembrane region" description="Helical" evidence="10">
    <location>
        <begin position="408"/>
        <end position="425"/>
    </location>
</feature>
<evidence type="ECO:0000313" key="13">
    <source>
        <dbReference type="Proteomes" id="UP000265691"/>
    </source>
</evidence>
<keyword evidence="13" id="KW-1185">Reference proteome</keyword>
<name>A0A3A1Y3D0_9GAMM</name>
<feature type="transmembrane region" description="Helical" evidence="10">
    <location>
        <begin position="288"/>
        <end position="308"/>
    </location>
</feature>
<dbReference type="Proteomes" id="UP000265691">
    <property type="component" value="Unassembled WGS sequence"/>
</dbReference>
<feature type="transmembrane region" description="Helical" evidence="10">
    <location>
        <begin position="497"/>
        <end position="522"/>
    </location>
</feature>
<dbReference type="PANTHER" id="PTHR47019:SF1">
    <property type="entry name" value="LIPID II FLIPPASE MURJ"/>
    <property type="match status" value="1"/>
</dbReference>
<keyword evidence="6 10" id="KW-1133">Transmembrane helix</keyword>
<keyword evidence="10 11" id="KW-0813">Transport</keyword>
<evidence type="ECO:0000256" key="6">
    <source>
        <dbReference type="ARBA" id="ARBA00022989"/>
    </source>
</evidence>
<feature type="transmembrane region" description="Helical" evidence="10">
    <location>
        <begin position="100"/>
        <end position="126"/>
    </location>
</feature>
<evidence type="ECO:0000256" key="4">
    <source>
        <dbReference type="ARBA" id="ARBA00022960"/>
    </source>
</evidence>
<evidence type="ECO:0000256" key="5">
    <source>
        <dbReference type="ARBA" id="ARBA00022984"/>
    </source>
</evidence>
<organism evidence="12 13">
    <name type="scientific">Psittacicella hinzii</name>
    <dbReference type="NCBI Taxonomy" id="2028575"/>
    <lineage>
        <taxon>Bacteria</taxon>
        <taxon>Pseudomonadati</taxon>
        <taxon>Pseudomonadota</taxon>
        <taxon>Gammaproteobacteria</taxon>
        <taxon>Pasteurellales</taxon>
        <taxon>Psittacicellaceae</taxon>
        <taxon>Psittacicella</taxon>
    </lineage>
</organism>
<dbReference type="GO" id="GO:0005886">
    <property type="term" value="C:plasma membrane"/>
    <property type="evidence" value="ECO:0007669"/>
    <property type="project" value="UniProtKB-SubCell"/>
</dbReference>
<feature type="transmembrane region" description="Helical" evidence="10">
    <location>
        <begin position="464"/>
        <end position="485"/>
    </location>
</feature>
<keyword evidence="2 10" id="KW-1003">Cell membrane</keyword>